<reference evidence="1 2" key="1">
    <citation type="submission" date="2024-04" db="EMBL/GenBank/DDBJ databases">
        <authorList>
            <person name="Fracassetti M."/>
        </authorList>
    </citation>
    <scope>NUCLEOTIDE SEQUENCE [LARGE SCALE GENOMIC DNA]</scope>
</reference>
<gene>
    <name evidence="1" type="ORF">LTRI10_LOCUS29397</name>
</gene>
<dbReference type="Proteomes" id="UP001497516">
    <property type="component" value="Chromosome 5"/>
</dbReference>
<proteinExistence type="predicted"/>
<organism evidence="1 2">
    <name type="scientific">Linum trigynum</name>
    <dbReference type="NCBI Taxonomy" id="586398"/>
    <lineage>
        <taxon>Eukaryota</taxon>
        <taxon>Viridiplantae</taxon>
        <taxon>Streptophyta</taxon>
        <taxon>Embryophyta</taxon>
        <taxon>Tracheophyta</taxon>
        <taxon>Spermatophyta</taxon>
        <taxon>Magnoliopsida</taxon>
        <taxon>eudicotyledons</taxon>
        <taxon>Gunneridae</taxon>
        <taxon>Pentapetalae</taxon>
        <taxon>rosids</taxon>
        <taxon>fabids</taxon>
        <taxon>Malpighiales</taxon>
        <taxon>Linaceae</taxon>
        <taxon>Linum</taxon>
    </lineage>
</organism>
<evidence type="ECO:0000313" key="2">
    <source>
        <dbReference type="Proteomes" id="UP001497516"/>
    </source>
</evidence>
<name>A0AAV2ERM6_9ROSI</name>
<evidence type="ECO:0000313" key="1">
    <source>
        <dbReference type="EMBL" id="CAL1388469.1"/>
    </source>
</evidence>
<keyword evidence="2" id="KW-1185">Reference proteome</keyword>
<sequence length="173" mass="18902">MFRYKIGYGIKPNRLSRDSLHYINQSARPFKLWRELGGAADQEASISKEKSGKQLLFTSPLVYLDSKARRLLTPNLFPPSRVHSLATVVARVGADSGCRGGTGRDCETTVGSAIGILTRRSSTPSSRRTGKPRLSCGLIAGISPQSRLSFVKGLPVVVPPLVATGFENKQWFR</sequence>
<protein>
    <submittedName>
        <fullName evidence="1">Uncharacterized protein</fullName>
    </submittedName>
</protein>
<accession>A0AAV2ERM6</accession>
<dbReference type="EMBL" id="OZ034818">
    <property type="protein sequence ID" value="CAL1388469.1"/>
    <property type="molecule type" value="Genomic_DNA"/>
</dbReference>
<dbReference type="AlphaFoldDB" id="A0AAV2ERM6"/>